<feature type="domain" description="DNA-directed RNA polymerase subunit 2 hybrid-binding" evidence="10">
    <location>
        <begin position="732"/>
        <end position="1117"/>
    </location>
</feature>
<dbReference type="Pfam" id="PF04565">
    <property type="entry name" value="RNA_pol_Rpb2_3"/>
    <property type="match status" value="1"/>
</dbReference>
<feature type="transmembrane region" description="Helical" evidence="9">
    <location>
        <begin position="210"/>
        <end position="231"/>
    </location>
</feature>
<feature type="domain" description="RNA polymerase Rpb2" evidence="11">
    <location>
        <begin position="1119"/>
        <end position="1192"/>
    </location>
</feature>
<dbReference type="HAMAP" id="MF_01321">
    <property type="entry name" value="RNApol_bact_RpoB"/>
    <property type="match status" value="1"/>
</dbReference>
<keyword evidence="9" id="KW-0472">Membrane</keyword>
<dbReference type="InterPro" id="IPR007645">
    <property type="entry name" value="RNA_pol_Rpb2_3"/>
</dbReference>
<dbReference type="Pfam" id="PF10385">
    <property type="entry name" value="RNA_pol_Rpb2_45"/>
    <property type="match status" value="1"/>
</dbReference>
<proteinExistence type="inferred from homology"/>
<dbReference type="Pfam" id="PF04560">
    <property type="entry name" value="RNA_pol_Rpb2_7"/>
    <property type="match status" value="1"/>
</dbReference>
<dbReference type="EMBL" id="CP148067">
    <property type="protein sequence ID" value="WXL29257.1"/>
    <property type="molecule type" value="Genomic_DNA"/>
</dbReference>
<evidence type="ECO:0000259" key="13">
    <source>
        <dbReference type="Pfam" id="PF04563"/>
    </source>
</evidence>
<dbReference type="Gene3D" id="2.40.50.100">
    <property type="match status" value="1"/>
</dbReference>
<protein>
    <recommendedName>
        <fullName evidence="6 8">DNA-directed RNA polymerase subunit beta</fullName>
        <shortName evidence="6">RNAP subunit beta</shortName>
        <ecNumber evidence="6 8">2.7.7.6</ecNumber>
    </recommendedName>
    <alternativeName>
        <fullName evidence="6">RNA polymerase subunit beta</fullName>
    </alternativeName>
    <alternativeName>
        <fullName evidence="6">Transcriptase subunit beta</fullName>
    </alternativeName>
</protein>
<comment type="function">
    <text evidence="6 8">DNA-dependent RNA polymerase catalyzes the transcription of DNA into RNA using the four ribonucleoside triphosphates as substrates.</text>
</comment>
<feature type="domain" description="RNA polymerase Rpb2" evidence="12">
    <location>
        <begin position="190"/>
        <end position="318"/>
    </location>
</feature>
<keyword evidence="9" id="KW-1133">Transmembrane helix</keyword>
<keyword evidence="4 6" id="KW-0804">Transcription</keyword>
<keyword evidence="17" id="KW-1185">Reference proteome</keyword>
<dbReference type="InterPro" id="IPR007644">
    <property type="entry name" value="RNA_pol_bsu_protrusion"/>
</dbReference>
<dbReference type="PROSITE" id="PS01166">
    <property type="entry name" value="RNA_POL_BETA"/>
    <property type="match status" value="1"/>
</dbReference>
<sequence length="1219" mass="136132">MDNLQKHENKYPYKIRKFGPITERRDYSNTKVTLNVPDFLSMSKESFEWFKKSGIEETLREHYPIVLNNKKISLDYINNSARLEIPSREYEAVSEARAKGTNYASKLFAKFRVTSDKGVVKEDEVLLGEIPLMCSGGSFIINGSEKVIVSQLIRSPGAYFGCGVRNKQSDDLFNKVEILPRLGSWIEISHKVTTKLPDWVKIKIDKNKNVNLITFLGALGLNTANILYLFGNSKVLQETLKKDKRLEPAGSETTSGPSHEEITRTCQDDLFRVIRRGDLATEAAVTNLLPNLLFNKKRYSLSATGRYMLNKKLNLVGRITETYLGQDLEIKDWNSELDEKPILNLKKGTFIDHNLALLIQANFDSGFLSSEEIPGIKADVVYGKFLNDPASTSLKRRVKMIKLYVYANRKQLDEGKEPTLVIGNDPKAVEHHLLVSDIIAAINYYFNLIDGIGQDDDPDSLTNKRIVSVGELLQNQLNVGLAKLEKTTRERMSAREPEKITPKNITNNKLISNQMKTFFNSSKLSQFMDQINPLAEISNERRITSLGPGGLNRDTAQFEVRDVHSTHYGRICPIETPEGPNIGLILNLAIYANVNEYGFLQTPYFKVKNGVVDYNKVDWLTAADEFGFNIVQSTVNVDENNRLVDEQVTMRKNYTYIMGKPEDVDYIEVSSRQMVSVAAGCIPFLENDDANRALMGSNMQRQAVPLLETEAPFVATGNEADIAKYSSANFRAKSDGKVEYVDGAKIKIRTEKGTAETYYLKTFQRSNQDTVIHQRPLVKEGDIIQKGDLLVDGSSFKNGELSLGKNLLVAFTTYKGYNYEDAVILNERLVKNDVLTSIHIEEQIIQFRTSKAGSDELTREIPNVSKHSIRHLDEHGIVLVGSEVTPGDVLVGRVSPKGDDNPSQEEKLLAAVLGQRSLNVKDTSLKVKNGHNGTVIGVEILSRENNDQLEDGIDKIIKVSIAVKRKIRVGDKMSGRHGNKGVVSIILPEEDMPHLEDGTPVDVMLNPQGVPSRMNIGQVLEIHLGMAAKTLQCKFVTPVFDGVKKEEIQDVIQEAGLPITGKQTLIDPITGEKFDKPVSVGVMYMLKLNHMVDDKMHARSVGPYSLITQQPLGGKSQNGGQRFGEMETWAIESYGATNVLQEILTYKSDDINGRNQLYAALVSGKELPTPGTPESFNVLSFELKGLGMKLDTISADEEDDYDVQQHFDINNISDGGLDE</sequence>
<comment type="similarity">
    <text evidence="6 7">Belongs to the RNA polymerase beta chain family.</text>
</comment>
<dbReference type="GO" id="GO:0000428">
    <property type="term" value="C:DNA-directed RNA polymerase complex"/>
    <property type="evidence" value="ECO:0007669"/>
    <property type="project" value="UniProtKB-KW"/>
</dbReference>
<dbReference type="Gene3D" id="2.30.150.10">
    <property type="entry name" value="DNA-directed RNA polymerase, beta subunit, external 1 domain"/>
    <property type="match status" value="1"/>
</dbReference>
<evidence type="ECO:0000256" key="1">
    <source>
        <dbReference type="ARBA" id="ARBA00022478"/>
    </source>
</evidence>
<evidence type="ECO:0000256" key="8">
    <source>
        <dbReference type="RuleBase" id="RU363031"/>
    </source>
</evidence>
<dbReference type="EC" id="2.7.7.6" evidence="6 8"/>
<evidence type="ECO:0000259" key="12">
    <source>
        <dbReference type="Pfam" id="PF04561"/>
    </source>
</evidence>
<evidence type="ECO:0000256" key="6">
    <source>
        <dbReference type="HAMAP-Rule" id="MF_01321"/>
    </source>
</evidence>
<evidence type="ECO:0000256" key="3">
    <source>
        <dbReference type="ARBA" id="ARBA00022695"/>
    </source>
</evidence>
<dbReference type="InterPro" id="IPR015712">
    <property type="entry name" value="DNA-dir_RNA_pol_su2"/>
</dbReference>
<dbReference type="InterPro" id="IPR010243">
    <property type="entry name" value="RNA_pol_bsu_bac"/>
</dbReference>
<dbReference type="InterPro" id="IPR007641">
    <property type="entry name" value="RNA_pol_Rpb2_7"/>
</dbReference>
<accession>A0ABZ2RS07</accession>
<evidence type="ECO:0000256" key="4">
    <source>
        <dbReference type="ARBA" id="ARBA00023163"/>
    </source>
</evidence>
<organism evidence="16 17">
    <name type="scientific">Mycoplasmopsis felifaucium</name>
    <dbReference type="NCBI Taxonomy" id="35768"/>
    <lineage>
        <taxon>Bacteria</taxon>
        <taxon>Bacillati</taxon>
        <taxon>Mycoplasmatota</taxon>
        <taxon>Mycoplasmoidales</taxon>
        <taxon>Metamycoplasmataceae</taxon>
        <taxon>Mycoplasmopsis</taxon>
    </lineage>
</organism>
<comment type="catalytic activity">
    <reaction evidence="5 6 8">
        <text>RNA(n) + a ribonucleoside 5'-triphosphate = RNA(n+1) + diphosphate</text>
        <dbReference type="Rhea" id="RHEA:21248"/>
        <dbReference type="Rhea" id="RHEA-COMP:14527"/>
        <dbReference type="Rhea" id="RHEA-COMP:17342"/>
        <dbReference type="ChEBI" id="CHEBI:33019"/>
        <dbReference type="ChEBI" id="CHEBI:61557"/>
        <dbReference type="ChEBI" id="CHEBI:140395"/>
        <dbReference type="EC" id="2.7.7.6"/>
    </reaction>
</comment>
<dbReference type="Gene3D" id="3.90.1800.10">
    <property type="entry name" value="RNA polymerase alpha subunit dimerisation domain"/>
    <property type="match status" value="1"/>
</dbReference>
<feature type="domain" description="RNA polymerase Rpb2" evidence="14">
    <location>
        <begin position="526"/>
        <end position="594"/>
    </location>
</feature>
<dbReference type="InterPro" id="IPR019462">
    <property type="entry name" value="DNA-dir_RNA_pol_bsu_external_1"/>
</dbReference>
<dbReference type="SUPFAM" id="SSF64484">
    <property type="entry name" value="beta and beta-prime subunits of DNA dependent RNA-polymerase"/>
    <property type="match status" value="1"/>
</dbReference>
<evidence type="ECO:0000259" key="14">
    <source>
        <dbReference type="Pfam" id="PF04565"/>
    </source>
</evidence>
<dbReference type="RefSeq" id="WP_338822884.1">
    <property type="nucleotide sequence ID" value="NZ_CP148067.1"/>
</dbReference>
<evidence type="ECO:0000313" key="17">
    <source>
        <dbReference type="Proteomes" id="UP001477443"/>
    </source>
</evidence>
<reference evidence="16" key="1">
    <citation type="submission" date="2024-03" db="EMBL/GenBank/DDBJ databases">
        <title>Complete genome sequence of Mycoplasma felifaucium Z921 isolated from the trachea of a cheetah.</title>
        <authorList>
            <person name="Spergser J."/>
        </authorList>
    </citation>
    <scope>NUCLEOTIDE SEQUENCE [LARGE SCALE GENOMIC DNA]</scope>
    <source>
        <strain evidence="16">Z921</strain>
    </source>
</reference>
<dbReference type="PANTHER" id="PTHR20856">
    <property type="entry name" value="DNA-DIRECTED RNA POLYMERASE I SUBUNIT 2"/>
    <property type="match status" value="1"/>
</dbReference>
<evidence type="ECO:0000259" key="10">
    <source>
        <dbReference type="Pfam" id="PF00562"/>
    </source>
</evidence>
<feature type="domain" description="DNA-directed RNA polymerase beta subunit external 1" evidence="15">
    <location>
        <begin position="604"/>
        <end position="670"/>
    </location>
</feature>
<evidence type="ECO:0000256" key="7">
    <source>
        <dbReference type="RuleBase" id="RU000434"/>
    </source>
</evidence>
<gene>
    <name evidence="6" type="primary">rpoB</name>
    <name evidence="16" type="ORF">WG617_01230</name>
</gene>
<dbReference type="Gene3D" id="2.40.270.10">
    <property type="entry name" value="DNA-directed RNA polymerase, subunit 2, domain 6"/>
    <property type="match status" value="3"/>
</dbReference>
<dbReference type="Pfam" id="PF04563">
    <property type="entry name" value="RNA_pol_Rpb2_1"/>
    <property type="match status" value="1"/>
</dbReference>
<dbReference type="InterPro" id="IPR037033">
    <property type="entry name" value="DNA-dir_RNAP_su2_hyb_sf"/>
</dbReference>
<dbReference type="CDD" id="cd00653">
    <property type="entry name" value="RNA_pol_B_RPB2"/>
    <property type="match status" value="1"/>
</dbReference>
<evidence type="ECO:0000259" key="11">
    <source>
        <dbReference type="Pfam" id="PF04560"/>
    </source>
</evidence>
<evidence type="ECO:0000256" key="9">
    <source>
        <dbReference type="SAM" id="Phobius"/>
    </source>
</evidence>
<dbReference type="GO" id="GO:0003899">
    <property type="term" value="F:DNA-directed RNA polymerase activity"/>
    <property type="evidence" value="ECO:0007669"/>
    <property type="project" value="UniProtKB-EC"/>
</dbReference>
<dbReference type="Pfam" id="PF00562">
    <property type="entry name" value="RNA_pol_Rpb2_6"/>
    <property type="match status" value="1"/>
</dbReference>
<name>A0ABZ2RS07_9BACT</name>
<dbReference type="InterPro" id="IPR042107">
    <property type="entry name" value="DNA-dir_RNA_pol_bsu_ext_1_sf"/>
</dbReference>
<keyword evidence="2 6" id="KW-0808">Transferase</keyword>
<dbReference type="NCBIfam" id="NF001616">
    <property type="entry name" value="PRK00405.1"/>
    <property type="match status" value="1"/>
</dbReference>
<feature type="domain" description="RNA polymerase beta subunit protrusion" evidence="13">
    <location>
        <begin position="136"/>
        <end position="512"/>
    </location>
</feature>
<dbReference type="InterPro" id="IPR007121">
    <property type="entry name" value="RNA_pol_bsu_CS"/>
</dbReference>
<evidence type="ECO:0000259" key="15">
    <source>
        <dbReference type="Pfam" id="PF10385"/>
    </source>
</evidence>
<comment type="subunit">
    <text evidence="6 8">The RNAP catalytic core consists of 2 alpha, 1 beta, 1 beta' and 1 omega subunit. When a sigma factor is associated with the core the holoenzyme is formed, which can initiate transcription.</text>
</comment>
<dbReference type="Proteomes" id="UP001477443">
    <property type="component" value="Chromosome"/>
</dbReference>
<dbReference type="Gene3D" id="3.90.1100.10">
    <property type="match status" value="2"/>
</dbReference>
<keyword evidence="9" id="KW-0812">Transmembrane</keyword>
<keyword evidence="3 6" id="KW-0548">Nucleotidyltransferase</keyword>
<dbReference type="InterPro" id="IPR007642">
    <property type="entry name" value="RNA_pol_Rpb2_2"/>
</dbReference>
<evidence type="ECO:0000256" key="2">
    <source>
        <dbReference type="ARBA" id="ARBA00022679"/>
    </source>
</evidence>
<evidence type="ECO:0000256" key="5">
    <source>
        <dbReference type="ARBA" id="ARBA00048552"/>
    </source>
</evidence>
<evidence type="ECO:0000313" key="16">
    <source>
        <dbReference type="EMBL" id="WXL29257.1"/>
    </source>
</evidence>
<dbReference type="InterPro" id="IPR007120">
    <property type="entry name" value="DNA-dir_RNAP_su2_dom"/>
</dbReference>
<dbReference type="Pfam" id="PF04561">
    <property type="entry name" value="RNA_pol_Rpb2_2"/>
    <property type="match status" value="1"/>
</dbReference>
<keyword evidence="1 6" id="KW-0240">DNA-directed RNA polymerase</keyword>